<dbReference type="SMART" id="SM00456">
    <property type="entry name" value="WW"/>
    <property type="match status" value="1"/>
</dbReference>
<dbReference type="PROSITE" id="PS50020">
    <property type="entry name" value="WW_DOMAIN_2"/>
    <property type="match status" value="1"/>
</dbReference>
<keyword evidence="1" id="KW-0677">Repeat</keyword>
<dbReference type="OrthoDB" id="2020426at2759"/>
<feature type="region of interest" description="Disordered" evidence="2">
    <location>
        <begin position="48"/>
        <end position="93"/>
    </location>
</feature>
<organism evidence="4 5">
    <name type="scientific">Candidula unifasciata</name>
    <dbReference type="NCBI Taxonomy" id="100452"/>
    <lineage>
        <taxon>Eukaryota</taxon>
        <taxon>Metazoa</taxon>
        <taxon>Spiralia</taxon>
        <taxon>Lophotrochozoa</taxon>
        <taxon>Mollusca</taxon>
        <taxon>Gastropoda</taxon>
        <taxon>Heterobranchia</taxon>
        <taxon>Euthyneura</taxon>
        <taxon>Panpulmonata</taxon>
        <taxon>Eupulmonata</taxon>
        <taxon>Stylommatophora</taxon>
        <taxon>Helicina</taxon>
        <taxon>Helicoidea</taxon>
        <taxon>Geomitridae</taxon>
        <taxon>Candidula</taxon>
    </lineage>
</organism>
<feature type="non-terminal residue" evidence="4">
    <location>
        <position position="93"/>
    </location>
</feature>
<protein>
    <recommendedName>
        <fullName evidence="3">WW domain-containing protein</fullName>
    </recommendedName>
</protein>
<dbReference type="EMBL" id="CAJHNH020008401">
    <property type="protein sequence ID" value="CAG5135529.1"/>
    <property type="molecule type" value="Genomic_DNA"/>
</dbReference>
<dbReference type="Gene3D" id="2.20.70.10">
    <property type="match status" value="1"/>
</dbReference>
<dbReference type="InterPro" id="IPR001202">
    <property type="entry name" value="WW_dom"/>
</dbReference>
<dbReference type="PANTHER" id="PTHR10316">
    <property type="entry name" value="MEMBRANE ASSOCIATED GUANYLATE KINASE-RELATED"/>
    <property type="match status" value="1"/>
</dbReference>
<feature type="compositionally biased region" description="Basic and acidic residues" evidence="2">
    <location>
        <begin position="71"/>
        <end position="80"/>
    </location>
</feature>
<name>A0A8S4A1B5_9EUPU</name>
<dbReference type="Proteomes" id="UP000678393">
    <property type="component" value="Unassembled WGS sequence"/>
</dbReference>
<dbReference type="FunFam" id="2.20.70.10:FF:000001">
    <property type="entry name" value="Membrane-associated guanylate kinase, WW and PDZ domain-containing protein 1"/>
    <property type="match status" value="1"/>
</dbReference>
<evidence type="ECO:0000313" key="4">
    <source>
        <dbReference type="EMBL" id="CAG5135529.1"/>
    </source>
</evidence>
<dbReference type="Pfam" id="PF00397">
    <property type="entry name" value="WW"/>
    <property type="match status" value="1"/>
</dbReference>
<proteinExistence type="predicted"/>
<evidence type="ECO:0000313" key="5">
    <source>
        <dbReference type="Proteomes" id="UP000678393"/>
    </source>
</evidence>
<evidence type="ECO:0000259" key="3">
    <source>
        <dbReference type="PROSITE" id="PS50020"/>
    </source>
</evidence>
<sequence>MLFFFSKSSKSKRRSMAELPFGWEKVEDPHYGVYYIDHVNRRTQYENPLNTLTKDPTGAEVTNTFPRHKKTSETGTKRSASENNMHGQLSSTT</sequence>
<evidence type="ECO:0000256" key="2">
    <source>
        <dbReference type="SAM" id="MobiDB-lite"/>
    </source>
</evidence>
<dbReference type="PROSITE" id="PS01159">
    <property type="entry name" value="WW_DOMAIN_1"/>
    <property type="match status" value="1"/>
</dbReference>
<keyword evidence="5" id="KW-1185">Reference proteome</keyword>
<feature type="compositionally biased region" description="Polar residues" evidence="2">
    <location>
        <begin position="48"/>
        <end position="65"/>
    </location>
</feature>
<dbReference type="GO" id="GO:0007165">
    <property type="term" value="P:signal transduction"/>
    <property type="evidence" value="ECO:0007669"/>
    <property type="project" value="TreeGrafter"/>
</dbReference>
<feature type="compositionally biased region" description="Polar residues" evidence="2">
    <location>
        <begin position="81"/>
        <end position="93"/>
    </location>
</feature>
<dbReference type="GO" id="GO:0005737">
    <property type="term" value="C:cytoplasm"/>
    <property type="evidence" value="ECO:0007669"/>
    <property type="project" value="TreeGrafter"/>
</dbReference>
<dbReference type="SUPFAM" id="SSF51045">
    <property type="entry name" value="WW domain"/>
    <property type="match status" value="1"/>
</dbReference>
<dbReference type="PANTHER" id="PTHR10316:SF40">
    <property type="entry name" value="LD27118P"/>
    <property type="match status" value="1"/>
</dbReference>
<gene>
    <name evidence="4" type="ORF">CUNI_LOCUS21087</name>
</gene>
<feature type="domain" description="WW" evidence="3">
    <location>
        <begin position="17"/>
        <end position="50"/>
    </location>
</feature>
<evidence type="ECO:0000256" key="1">
    <source>
        <dbReference type="ARBA" id="ARBA00022737"/>
    </source>
</evidence>
<dbReference type="CDD" id="cd00201">
    <property type="entry name" value="WW"/>
    <property type="match status" value="1"/>
</dbReference>
<dbReference type="AlphaFoldDB" id="A0A8S4A1B5"/>
<reference evidence="4" key="1">
    <citation type="submission" date="2021-04" db="EMBL/GenBank/DDBJ databases">
        <authorList>
            <consortium name="Molecular Ecology Group"/>
        </authorList>
    </citation>
    <scope>NUCLEOTIDE SEQUENCE</scope>
</reference>
<accession>A0A8S4A1B5</accession>
<dbReference type="InterPro" id="IPR036020">
    <property type="entry name" value="WW_dom_sf"/>
</dbReference>
<comment type="caution">
    <text evidence="4">The sequence shown here is derived from an EMBL/GenBank/DDBJ whole genome shotgun (WGS) entry which is preliminary data.</text>
</comment>